<reference evidence="1 2" key="2">
    <citation type="submission" date="2018-11" db="EMBL/GenBank/DDBJ databases">
        <authorList>
            <consortium name="Pathogen Informatics"/>
        </authorList>
    </citation>
    <scope>NUCLEOTIDE SEQUENCE [LARGE SCALE GENOMIC DNA]</scope>
</reference>
<protein>
    <submittedName>
        <fullName evidence="3">UDENN domain-containing protein</fullName>
    </submittedName>
</protein>
<proteinExistence type="predicted"/>
<gene>
    <name evidence="1" type="ORF">TCLT_LOCUS9534</name>
</gene>
<sequence>MEYARKVQKKRRLMVGAYRASMESLFPLCTRKKQSKFPAKLLFANQYVMRDSINPLKLLRKDTFHNYDESGDKQQYAPVIIGCLPTANQQANMLTSLVHNLIMHLCVLQRNTMFQFGSVKLMTFLSAHNFALAVCAQDENMWFMSAGSKHKSWLLNKLFTIKPVSGYLGFPRHTFSPHFPLPSSLPHEKKFDLIGIRNENLYCIAIEPRSDININNLDLFTDKNMDDGIIMNSMETLVKYAFWIIFTGKMTAKTKVAQKLREWFPKTSINIESVVDSNTRVADLKLEEFDKIFSLIHTEINDDFKHINELRSFYAYFMPADENVKFAD</sequence>
<dbReference type="OrthoDB" id="5819068at2759"/>
<dbReference type="STRING" id="103827.A0A158RCZ9"/>
<dbReference type="WBParaSite" id="TCLT_0000954501-mRNA-1">
    <property type="protein sequence ID" value="TCLT_0000954501-mRNA-1"/>
    <property type="gene ID" value="TCLT_0000954501"/>
</dbReference>
<evidence type="ECO:0000313" key="1">
    <source>
        <dbReference type="EMBL" id="VDN07169.1"/>
    </source>
</evidence>
<evidence type="ECO:0000313" key="2">
    <source>
        <dbReference type="Proteomes" id="UP000276776"/>
    </source>
</evidence>
<name>A0A158RCZ9_THECL</name>
<dbReference type="EMBL" id="UYYF01004819">
    <property type="protein sequence ID" value="VDN07169.1"/>
    <property type="molecule type" value="Genomic_DNA"/>
</dbReference>
<dbReference type="AlphaFoldDB" id="A0A158RCZ9"/>
<dbReference type="OMA" id="NDDFTHI"/>
<accession>A0A158RCZ9</accession>
<keyword evidence="2" id="KW-1185">Reference proteome</keyword>
<dbReference type="Proteomes" id="UP000276776">
    <property type="component" value="Unassembled WGS sequence"/>
</dbReference>
<organism evidence="3">
    <name type="scientific">Thelazia callipaeda</name>
    <name type="common">Oriental eyeworm</name>
    <name type="synonym">Parasitic nematode</name>
    <dbReference type="NCBI Taxonomy" id="103827"/>
    <lineage>
        <taxon>Eukaryota</taxon>
        <taxon>Metazoa</taxon>
        <taxon>Ecdysozoa</taxon>
        <taxon>Nematoda</taxon>
        <taxon>Chromadorea</taxon>
        <taxon>Rhabditida</taxon>
        <taxon>Spirurina</taxon>
        <taxon>Spiruromorpha</taxon>
        <taxon>Thelazioidea</taxon>
        <taxon>Thelaziidae</taxon>
        <taxon>Thelazia</taxon>
    </lineage>
</organism>
<evidence type="ECO:0000313" key="3">
    <source>
        <dbReference type="WBParaSite" id="TCLT_0000954501-mRNA-1"/>
    </source>
</evidence>
<reference evidence="3" key="1">
    <citation type="submission" date="2016-04" db="UniProtKB">
        <authorList>
            <consortium name="WormBaseParasite"/>
        </authorList>
    </citation>
    <scope>IDENTIFICATION</scope>
</reference>